<evidence type="ECO:0000259" key="2">
    <source>
        <dbReference type="Pfam" id="PF05548"/>
    </source>
</evidence>
<name>A0A238YQC6_9ACTN</name>
<dbReference type="Pfam" id="PF05548">
    <property type="entry name" value="Peptidase_M11"/>
    <property type="match status" value="1"/>
</dbReference>
<dbReference type="Gene3D" id="2.60.120.260">
    <property type="entry name" value="Galactose-binding domain-like"/>
    <property type="match status" value="1"/>
</dbReference>
<sequence>MRPTSRNIAVVTAAALGVFVAPTAAIAATATYTTTVTGTFSRVVVDGDLSTPGGEQATGTVTQPIVTIDDTVLPLPVTAAAGLRPDSEVEVTVSAPAGVDTPAEVAAAVDDGKARILDADPVVVAPALPAGKAGAHTLTVLPVYWTAPDSQTPASLRATADKTAAYWTEQTAAGITVPTIDVRNWVQIANPGSCDYSTIFNAARAANGTPAVDSRNHVLVYFPKYSSCGWTGLGSMPGGQIWINGYSYGDAWEHEFGHNLGLGHANALNCTQSTATVTFSTSCTVSAYSDYDVMGYARYGDGYSLNTALSDVLGTLNNPVTASAGSLVKLPAVTSITAARAVKVPLTGSTLYLEYRPATGRDASQPSGWGGLQVRQLLNADNQSRILNMNPSAGDSRALPVGATWAVPDTTLTLTVERIDASGADVRIRELGDITPPTAPVIKAPLSGQRVAGTATVRWTASTDAGSGVASYEILLDGTTVSTVNAPATEANVTFPPITNGQRTLTVTAIDRAGNRSKPATATLTLARVVNAPTGLKAVGDPDGSLVSWTAPIGTQPTGYDIFVDGVAKATVPGTAISWRLANGLADGAHVVGVRARDEIGNVSSTAIVKAVLDTTGPSQPKVSSPRAGAVVTGNKAVVGWVAATDSQSGIAAYVVEVDHVQVARVAGTVRTATVVVPDGDHHIGVIAVNGNGLRSTVADALGTTVKATATAPTAARITSPSSGKLTNAASVAVTWAPAIDGGGLARYEILLDGQPAGTAEATATTATVPLAPGAHTIAIRAVDPTGLVSTSAAVKITADTVAPTIAASTVKLRTGSAAGGVPVTLTASATDAGGVCAITATANGTTIGTAKTATLSVSAVLPAGASVVVTATDCAGNVSTRTDPVSMTSAAETAGQFSGAWTSLSGADYDGGKAASASTAGAAVLMTFTGSQIAWIGSRSTTSGAATVYLDDKKVATVDTRGTAANRQVLWLGAATPGTHTIKIVVVGTAGRPTVLVDSLAALS</sequence>
<dbReference type="Gene3D" id="2.60.40.10">
    <property type="entry name" value="Immunoglobulins"/>
    <property type="match status" value="4"/>
</dbReference>
<dbReference type="Proteomes" id="UP000198415">
    <property type="component" value="Unassembled WGS sequence"/>
</dbReference>
<evidence type="ECO:0000313" key="4">
    <source>
        <dbReference type="Proteomes" id="UP000198415"/>
    </source>
</evidence>
<dbReference type="AlphaFoldDB" id="A0A238YQC6"/>
<feature type="domain" description="Peptidase M11 gametolysin" evidence="2">
    <location>
        <begin position="201"/>
        <end position="301"/>
    </location>
</feature>
<protein>
    <submittedName>
        <fullName evidence="3">Gametolysin peptidase M11</fullName>
    </submittedName>
</protein>
<dbReference type="EMBL" id="FZNR01000005">
    <property type="protein sequence ID" value="SNR72901.1"/>
    <property type="molecule type" value="Genomic_DNA"/>
</dbReference>
<dbReference type="Pfam" id="PF17957">
    <property type="entry name" value="Big_7"/>
    <property type="match status" value="1"/>
</dbReference>
<dbReference type="InterPro" id="IPR008752">
    <property type="entry name" value="Peptidase_M11"/>
</dbReference>
<keyword evidence="1" id="KW-0732">Signal</keyword>
<dbReference type="RefSeq" id="WP_089293783.1">
    <property type="nucleotide sequence ID" value="NZ_BOMU01000035.1"/>
</dbReference>
<feature type="signal peptide" evidence="1">
    <location>
        <begin position="1"/>
        <end position="27"/>
    </location>
</feature>
<organism evidence="3 4">
    <name type="scientific">Actinoplanes regularis</name>
    <dbReference type="NCBI Taxonomy" id="52697"/>
    <lineage>
        <taxon>Bacteria</taxon>
        <taxon>Bacillati</taxon>
        <taxon>Actinomycetota</taxon>
        <taxon>Actinomycetes</taxon>
        <taxon>Micromonosporales</taxon>
        <taxon>Micromonosporaceae</taxon>
        <taxon>Actinoplanes</taxon>
    </lineage>
</organism>
<accession>A0A238YQC6</accession>
<evidence type="ECO:0000313" key="3">
    <source>
        <dbReference type="EMBL" id="SNR72901.1"/>
    </source>
</evidence>
<reference evidence="3 4" key="1">
    <citation type="submission" date="2017-06" db="EMBL/GenBank/DDBJ databases">
        <authorList>
            <person name="Kim H.J."/>
            <person name="Triplett B.A."/>
        </authorList>
    </citation>
    <scope>NUCLEOTIDE SEQUENCE [LARGE SCALE GENOMIC DNA]</scope>
    <source>
        <strain evidence="3 4">DSM 43151</strain>
    </source>
</reference>
<keyword evidence="4" id="KW-1185">Reference proteome</keyword>
<gene>
    <name evidence="3" type="ORF">SAMN06264365_10567</name>
</gene>
<dbReference type="OrthoDB" id="3291519at2"/>
<dbReference type="InterPro" id="IPR013783">
    <property type="entry name" value="Ig-like_fold"/>
</dbReference>
<dbReference type="GO" id="GO:0005975">
    <property type="term" value="P:carbohydrate metabolic process"/>
    <property type="evidence" value="ECO:0007669"/>
    <property type="project" value="UniProtKB-ARBA"/>
</dbReference>
<proteinExistence type="predicted"/>
<evidence type="ECO:0000256" key="1">
    <source>
        <dbReference type="SAM" id="SignalP"/>
    </source>
</evidence>
<dbReference type="SUPFAM" id="SSF55486">
    <property type="entry name" value="Metalloproteases ('zincins'), catalytic domain"/>
    <property type="match status" value="1"/>
</dbReference>
<feature type="chain" id="PRO_5011991814" evidence="1">
    <location>
        <begin position="28"/>
        <end position="1005"/>
    </location>
</feature>